<dbReference type="EMBL" id="KI966410">
    <property type="protein sequence ID" value="EWC47318.1"/>
    <property type="molecule type" value="Genomic_DNA"/>
</dbReference>
<gene>
    <name evidence="3" type="ORF">DRE_00286</name>
</gene>
<keyword evidence="2" id="KW-0732">Signal</keyword>
<feature type="region of interest" description="Disordered" evidence="1">
    <location>
        <begin position="50"/>
        <end position="81"/>
    </location>
</feature>
<evidence type="ECO:0000256" key="2">
    <source>
        <dbReference type="SAM" id="SignalP"/>
    </source>
</evidence>
<dbReference type="HOGENOM" id="CLU_645613_0_0_1"/>
<dbReference type="AlphaFoldDB" id="W7I558"/>
<feature type="region of interest" description="Disordered" evidence="1">
    <location>
        <begin position="133"/>
        <end position="153"/>
    </location>
</feature>
<evidence type="ECO:0000313" key="3">
    <source>
        <dbReference type="EMBL" id="EWC47318.1"/>
    </source>
</evidence>
<sequence length="425" mass="44256">MPTHSRLLALAVAISSLLVSSTWATLQVQSQGVEVAAKWSASHPLAHAVPAAHSEPRFRRMKRQSDSTADNTGSAASVPAAPVYGPAVGPGMMDDAAVDADATAAAAAAATDATAQELTMASEADMLTSDATAGGTATADANVQSPPASEPEIDVTDNLEARVEQTQALINDTDYAVTSDTPLTQSDLTSLAGTLQDASMQIATLPDPATRDLSAEVAAEIEQLKDRTPAELLQELEIAKTASKTKDMELQKVIEYIAPVLAAALSQNISSPATEGLAPVPITEEPASDVAVAAAAAATAARRRLMRRDLEKRGLWDAVTGVLKVGAAIALGPLALTVAAGASAIFGTPPSPPKEPPNVYLVPQTVVYQTTTHQQPAAPFYQSYQPPPPTVYQTTSQQPASLWPHNTPGSDGAVNMYWMKRRLGK</sequence>
<evidence type="ECO:0000313" key="4">
    <source>
        <dbReference type="Proteomes" id="UP000024837"/>
    </source>
</evidence>
<evidence type="ECO:0000256" key="1">
    <source>
        <dbReference type="SAM" id="MobiDB-lite"/>
    </source>
</evidence>
<organism evidence="3 4">
    <name type="scientific">Drechslerella stenobrocha 248</name>
    <dbReference type="NCBI Taxonomy" id="1043628"/>
    <lineage>
        <taxon>Eukaryota</taxon>
        <taxon>Fungi</taxon>
        <taxon>Dikarya</taxon>
        <taxon>Ascomycota</taxon>
        <taxon>Pezizomycotina</taxon>
        <taxon>Orbiliomycetes</taxon>
        <taxon>Orbiliales</taxon>
        <taxon>Orbiliaceae</taxon>
        <taxon>Drechslerella</taxon>
    </lineage>
</organism>
<protein>
    <recommendedName>
        <fullName evidence="5">Transmembrane protein</fullName>
    </recommendedName>
</protein>
<accession>W7I558</accession>
<evidence type="ECO:0008006" key="5">
    <source>
        <dbReference type="Google" id="ProtNLM"/>
    </source>
</evidence>
<feature type="signal peptide" evidence="2">
    <location>
        <begin position="1"/>
        <end position="24"/>
    </location>
</feature>
<feature type="chain" id="PRO_5004893946" description="Transmembrane protein" evidence="2">
    <location>
        <begin position="25"/>
        <end position="425"/>
    </location>
</feature>
<reference evidence="3 4" key="1">
    <citation type="submission" date="2013-05" db="EMBL/GenBank/DDBJ databases">
        <title>Drechslerella stenobrocha genome reveals carnivorous origination and mechanical trapping mechanism of predatory fungi.</title>
        <authorList>
            <person name="Liu X."/>
            <person name="Zhang W."/>
            <person name="Liu K."/>
        </authorList>
    </citation>
    <scope>NUCLEOTIDE SEQUENCE [LARGE SCALE GENOMIC DNA]</scope>
    <source>
        <strain evidence="3 4">248</strain>
    </source>
</reference>
<proteinExistence type="predicted"/>
<keyword evidence="4" id="KW-1185">Reference proteome</keyword>
<name>W7I558_9PEZI</name>
<dbReference type="Proteomes" id="UP000024837">
    <property type="component" value="Unassembled WGS sequence"/>
</dbReference>